<dbReference type="Gene3D" id="3.40.630.30">
    <property type="match status" value="1"/>
</dbReference>
<dbReference type="GO" id="GO:0016747">
    <property type="term" value="F:acyltransferase activity, transferring groups other than amino-acyl groups"/>
    <property type="evidence" value="ECO:0007669"/>
    <property type="project" value="InterPro"/>
</dbReference>
<name>D2PZU2_KRIFD</name>
<evidence type="ECO:0000313" key="4">
    <source>
        <dbReference type="EMBL" id="ADB35658.1"/>
    </source>
</evidence>
<sequence>MPVQRLAVPADAAAVAELMRASVVELFPAYYDERQTASAAVHIAALDLALIEDGTYYVHEVAGEIVACGGWSRRNKLYNGTDAGADARLLDPATEPGRIRAMFVRADWTRRGLGRAILAACVTAAKAEGFTRLALMATLPGVPLYKSFGFTEVEPAELTMPDGVVLGGVAMERSVD</sequence>
<dbReference type="HOGENOM" id="CLU_087351_1_0_11"/>
<dbReference type="PANTHER" id="PTHR43877">
    <property type="entry name" value="AMINOALKYLPHOSPHONATE N-ACETYLTRANSFERASE-RELATED-RELATED"/>
    <property type="match status" value="1"/>
</dbReference>
<dbReference type="EMBL" id="CP001736">
    <property type="protein sequence ID" value="ADB35658.1"/>
    <property type="molecule type" value="Genomic_DNA"/>
</dbReference>
<dbReference type="eggNOG" id="COG1246">
    <property type="taxonomic scope" value="Bacteria"/>
</dbReference>
<dbReference type="InterPro" id="IPR016181">
    <property type="entry name" value="Acyl_CoA_acyltransferase"/>
</dbReference>
<keyword evidence="1 4" id="KW-0808">Transferase</keyword>
<dbReference type="AlphaFoldDB" id="D2PZU2"/>
<dbReference type="PROSITE" id="PS51186">
    <property type="entry name" value="GNAT"/>
    <property type="match status" value="1"/>
</dbReference>
<evidence type="ECO:0000256" key="1">
    <source>
        <dbReference type="ARBA" id="ARBA00022679"/>
    </source>
</evidence>
<reference evidence="5" key="1">
    <citation type="submission" date="2009-09" db="EMBL/GenBank/DDBJ databases">
        <title>The complete genome of Kribbella flavida DSM 17836.</title>
        <authorList>
            <consortium name="US DOE Joint Genome Institute (JGI-PGF)"/>
            <person name="Lucas S."/>
            <person name="Copeland A."/>
            <person name="Lapidus A."/>
            <person name="Glavina del Rio T."/>
            <person name="Dalin E."/>
            <person name="Tice H."/>
            <person name="Bruce D."/>
            <person name="Goodwin L."/>
            <person name="Pitluck S."/>
            <person name="Kyrpides N."/>
            <person name="Mavromatis K."/>
            <person name="Ivanova N."/>
            <person name="Saunders E."/>
            <person name="Brettin T."/>
            <person name="Detter J.C."/>
            <person name="Han C."/>
            <person name="Larimer F."/>
            <person name="Land M."/>
            <person name="Hauser L."/>
            <person name="Markowitz V."/>
            <person name="Cheng J.-F."/>
            <person name="Hugenholtz P."/>
            <person name="Woyke T."/>
            <person name="Wu D."/>
            <person name="Pukall R."/>
            <person name="Klenk H.-P."/>
            <person name="Eisen J.A."/>
        </authorList>
    </citation>
    <scope>NUCLEOTIDE SEQUENCE [LARGE SCALE GENOMIC DNA]</scope>
    <source>
        <strain evidence="5">DSM 17836 / JCM 10339 / NBRC 14399</strain>
    </source>
</reference>
<keyword evidence="5" id="KW-1185">Reference proteome</keyword>
<dbReference type="PANTHER" id="PTHR43877:SF1">
    <property type="entry name" value="ACETYLTRANSFERASE"/>
    <property type="match status" value="1"/>
</dbReference>
<evidence type="ECO:0000256" key="2">
    <source>
        <dbReference type="ARBA" id="ARBA00023315"/>
    </source>
</evidence>
<accession>D2PZU2</accession>
<gene>
    <name evidence="4" type="ordered locus">Kfla_6666</name>
</gene>
<keyword evidence="2" id="KW-0012">Acyltransferase</keyword>
<dbReference type="KEGG" id="kfl:Kfla_6666"/>
<dbReference type="Proteomes" id="UP000007967">
    <property type="component" value="Chromosome"/>
</dbReference>
<dbReference type="OrthoDB" id="118465at2"/>
<evidence type="ECO:0000313" key="5">
    <source>
        <dbReference type="Proteomes" id="UP000007967"/>
    </source>
</evidence>
<protein>
    <submittedName>
        <fullName evidence="4">GCN5-related N-acetyltransferase</fullName>
    </submittedName>
</protein>
<dbReference type="InterPro" id="IPR050832">
    <property type="entry name" value="Bact_Acetyltransf"/>
</dbReference>
<organism evidence="4 5">
    <name type="scientific">Kribbella flavida (strain DSM 17836 / JCM 10339 / NBRC 14399)</name>
    <dbReference type="NCBI Taxonomy" id="479435"/>
    <lineage>
        <taxon>Bacteria</taxon>
        <taxon>Bacillati</taxon>
        <taxon>Actinomycetota</taxon>
        <taxon>Actinomycetes</taxon>
        <taxon>Propionibacteriales</taxon>
        <taxon>Kribbellaceae</taxon>
        <taxon>Kribbella</taxon>
    </lineage>
</organism>
<dbReference type="Pfam" id="PF00583">
    <property type="entry name" value="Acetyltransf_1"/>
    <property type="match status" value="1"/>
</dbReference>
<dbReference type="STRING" id="479435.Kfla_6666"/>
<reference evidence="4 5" key="2">
    <citation type="journal article" date="2010" name="Stand. Genomic Sci.">
        <title>Complete genome sequence of Kribbella flavida type strain (IFO 14399).</title>
        <authorList>
            <person name="Pukall R."/>
            <person name="Lapidus A."/>
            <person name="Glavina Del Rio T."/>
            <person name="Copeland A."/>
            <person name="Tice H."/>
            <person name="Cheng J.-F."/>
            <person name="Lucas S."/>
            <person name="Chen F."/>
            <person name="Nolan M."/>
            <person name="LaButti K."/>
            <person name="Pati A."/>
            <person name="Ivanova N."/>
            <person name="Mavrommatis K."/>
            <person name="Mikhailova N."/>
            <person name="Pitluck S."/>
            <person name="Bruce D."/>
            <person name="Goodwin L."/>
            <person name="Land M."/>
            <person name="Hauser L."/>
            <person name="Chang Y.-J."/>
            <person name="Jeffries C.D."/>
            <person name="Chen A."/>
            <person name="Palaniappan K."/>
            <person name="Chain P."/>
            <person name="Rohde M."/>
            <person name="Goeker M."/>
            <person name="Bristow J."/>
            <person name="Eisen J.A."/>
            <person name="Markowitz V."/>
            <person name="Hugenholtz P."/>
            <person name="Kyrpides N.C."/>
            <person name="Klenk H.-P."/>
            <person name="Brettin T."/>
        </authorList>
    </citation>
    <scope>NUCLEOTIDE SEQUENCE [LARGE SCALE GENOMIC DNA]</scope>
    <source>
        <strain evidence="5">DSM 17836 / JCM 10339 / NBRC 14399</strain>
    </source>
</reference>
<dbReference type="InterPro" id="IPR000182">
    <property type="entry name" value="GNAT_dom"/>
</dbReference>
<proteinExistence type="predicted"/>
<dbReference type="SUPFAM" id="SSF55729">
    <property type="entry name" value="Acyl-CoA N-acyltransferases (Nat)"/>
    <property type="match status" value="1"/>
</dbReference>
<dbReference type="RefSeq" id="WP_012924210.1">
    <property type="nucleotide sequence ID" value="NC_013729.1"/>
</dbReference>
<dbReference type="CDD" id="cd04301">
    <property type="entry name" value="NAT_SF"/>
    <property type="match status" value="1"/>
</dbReference>
<feature type="domain" description="N-acetyltransferase" evidence="3">
    <location>
        <begin position="2"/>
        <end position="176"/>
    </location>
</feature>
<evidence type="ECO:0000259" key="3">
    <source>
        <dbReference type="PROSITE" id="PS51186"/>
    </source>
</evidence>